<evidence type="ECO:0000313" key="2">
    <source>
        <dbReference type="EMBL" id="SQD77790.1"/>
    </source>
</evidence>
<dbReference type="RefSeq" id="WP_197713357.1">
    <property type="nucleotide sequence ID" value="NZ_LS483250.1"/>
</dbReference>
<reference evidence="3" key="1">
    <citation type="submission" date="2018-05" db="EMBL/GenBank/DDBJ databases">
        <authorList>
            <person name="Cea G.-C."/>
            <person name="William W."/>
        </authorList>
    </citation>
    <scope>NUCLEOTIDE SEQUENCE [LARGE SCALE GENOMIC DNA]</scope>
    <source>
        <strain evidence="3">DB21MT 5</strain>
    </source>
</reference>
<dbReference type="GO" id="GO:0016747">
    <property type="term" value="F:acyltransferase activity, transferring groups other than amino-acyl groups"/>
    <property type="evidence" value="ECO:0007669"/>
    <property type="project" value="InterPro"/>
</dbReference>
<accession>A0A330LLT4</accession>
<name>A0A330LLT4_9GAMM</name>
<dbReference type="KEGG" id="mya:MORIYA_1312"/>
<dbReference type="InterPro" id="IPR000182">
    <property type="entry name" value="GNAT_dom"/>
</dbReference>
<gene>
    <name evidence="2" type="ORF">MORIYA_1312</name>
</gene>
<dbReference type="InterPro" id="IPR016181">
    <property type="entry name" value="Acyl_CoA_acyltransferase"/>
</dbReference>
<keyword evidence="3" id="KW-1185">Reference proteome</keyword>
<feature type="domain" description="N-acetyltransferase" evidence="1">
    <location>
        <begin position="56"/>
        <end position="119"/>
    </location>
</feature>
<dbReference type="SUPFAM" id="SSF55729">
    <property type="entry name" value="Acyl-CoA N-acyltransferases (Nat)"/>
    <property type="match status" value="1"/>
</dbReference>
<proteinExistence type="predicted"/>
<dbReference type="EMBL" id="LS483250">
    <property type="protein sequence ID" value="SQD77790.1"/>
    <property type="molecule type" value="Genomic_DNA"/>
</dbReference>
<dbReference type="AlphaFoldDB" id="A0A330LLT4"/>
<sequence length="122" mass="13449">MQLIQLNGIQLKMLIQSGDTPKDLTFIEHSIPPIHVLVRSMDLRHNLVDVIWAFPYFIQKNTQITGACGFKDAPKNSRIEIGYNVAPDARGLGIATAAVKQLSQIAFASTLVNTVFALMVNN</sequence>
<dbReference type="Gene3D" id="3.40.630.30">
    <property type="match status" value="1"/>
</dbReference>
<evidence type="ECO:0000313" key="3">
    <source>
        <dbReference type="Proteomes" id="UP000250163"/>
    </source>
</evidence>
<evidence type="ECO:0000259" key="1">
    <source>
        <dbReference type="Pfam" id="PF13302"/>
    </source>
</evidence>
<dbReference type="Proteomes" id="UP000250163">
    <property type="component" value="Chromosome MORIYA"/>
</dbReference>
<protein>
    <recommendedName>
        <fullName evidence="1">N-acetyltransferase domain-containing protein</fullName>
    </recommendedName>
</protein>
<organism evidence="2 3">
    <name type="scientific">Moritella yayanosii</name>
    <dbReference type="NCBI Taxonomy" id="69539"/>
    <lineage>
        <taxon>Bacteria</taxon>
        <taxon>Pseudomonadati</taxon>
        <taxon>Pseudomonadota</taxon>
        <taxon>Gammaproteobacteria</taxon>
        <taxon>Alteromonadales</taxon>
        <taxon>Moritellaceae</taxon>
        <taxon>Moritella</taxon>
    </lineage>
</organism>
<dbReference type="Pfam" id="PF13302">
    <property type="entry name" value="Acetyltransf_3"/>
    <property type="match status" value="1"/>
</dbReference>